<organism evidence="1 2">
    <name type="scientific">Staphylococcus ureilyticus</name>
    <name type="common">Staphylococcus cohnii subsp. urealyticus</name>
    <dbReference type="NCBI Taxonomy" id="94138"/>
    <lineage>
        <taxon>Bacteria</taxon>
        <taxon>Bacillati</taxon>
        <taxon>Bacillota</taxon>
        <taxon>Bacilli</taxon>
        <taxon>Bacillales</taxon>
        <taxon>Staphylococcaceae</taxon>
        <taxon>Staphylococcus</taxon>
        <taxon>Staphylococcus cohnii species complex</taxon>
    </lineage>
</organism>
<reference evidence="1 2" key="1">
    <citation type="submission" date="2019-07" db="EMBL/GenBank/DDBJ databases">
        <title>Whole genome shotgun sequence of Staphylococcus cohnii subsp. urealyticus NBRC 109766.</title>
        <authorList>
            <person name="Hosoyama A."/>
            <person name="Uohara A."/>
            <person name="Ohji S."/>
            <person name="Ichikawa N."/>
        </authorList>
    </citation>
    <scope>NUCLEOTIDE SEQUENCE [LARGE SCALE GENOMIC DNA]</scope>
    <source>
        <strain evidence="1 2">NBRC 109766</strain>
    </source>
</reference>
<accession>A0AB34AEV3</accession>
<dbReference type="Proteomes" id="UP000321839">
    <property type="component" value="Unassembled WGS sequence"/>
</dbReference>
<proteinExistence type="predicted"/>
<protein>
    <submittedName>
        <fullName evidence="1">Uncharacterized protein</fullName>
    </submittedName>
</protein>
<gene>
    <name evidence="1" type="ORF">SCO02_02520</name>
</gene>
<dbReference type="EMBL" id="BKAW01000003">
    <property type="protein sequence ID" value="GEQ01811.1"/>
    <property type="molecule type" value="Genomic_DNA"/>
</dbReference>
<dbReference type="AlphaFoldDB" id="A0AB34AEV3"/>
<comment type="caution">
    <text evidence="1">The sequence shown here is derived from an EMBL/GenBank/DDBJ whole genome shotgun (WGS) entry which is preliminary data.</text>
</comment>
<keyword evidence="2" id="KW-1185">Reference proteome</keyword>
<name>A0AB34AEV3_STAUR</name>
<evidence type="ECO:0000313" key="1">
    <source>
        <dbReference type="EMBL" id="GEQ01811.1"/>
    </source>
</evidence>
<evidence type="ECO:0000313" key="2">
    <source>
        <dbReference type="Proteomes" id="UP000321839"/>
    </source>
</evidence>
<sequence length="69" mass="8134">MNVIIIINTYKLNFIIFASKFNSNNRDYQNNSPFMSKITKLETKTFNQVLSFYTQVFIEIFVVSLESLI</sequence>